<evidence type="ECO:0000313" key="1">
    <source>
        <dbReference type="EMBL" id="MCL1031412.1"/>
    </source>
</evidence>
<dbReference type="Proteomes" id="UP001165275">
    <property type="component" value="Unassembled WGS sequence"/>
</dbReference>
<evidence type="ECO:0000313" key="2">
    <source>
        <dbReference type="Proteomes" id="UP001165275"/>
    </source>
</evidence>
<gene>
    <name evidence="1" type="ORF">KAJ71_20670</name>
</gene>
<protein>
    <submittedName>
        <fullName evidence="1">Uncharacterized protein</fullName>
    </submittedName>
</protein>
<accession>A0ABT0KHL1</accession>
<keyword evidence="2" id="KW-1185">Reference proteome</keyword>
<proteinExistence type="predicted"/>
<sequence>MSKIHASKVFILDNRRVTLAAGFKHKTPVVVLGLELPDHPALRDISIDYTMLSLDRAITFVDQATAETARRGMQDCEAKFAGVLAHLATAFAGSNHPKIPSRSKLFKDHE</sequence>
<comment type="caution">
    <text evidence="1">The sequence shown here is derived from an EMBL/GenBank/DDBJ whole genome shotgun (WGS) entry which is preliminary data.</text>
</comment>
<organism evidence="1 2">
    <name type="scientific">Serratia silvae</name>
    <dbReference type="NCBI Taxonomy" id="2824122"/>
    <lineage>
        <taxon>Bacteria</taxon>
        <taxon>Pseudomonadati</taxon>
        <taxon>Pseudomonadota</taxon>
        <taxon>Gammaproteobacteria</taxon>
        <taxon>Enterobacterales</taxon>
        <taxon>Yersiniaceae</taxon>
        <taxon>Serratia</taxon>
    </lineage>
</organism>
<reference evidence="1" key="1">
    <citation type="submission" date="2021-04" db="EMBL/GenBank/DDBJ databases">
        <title>Genome sequence of Serratia sp. arafor3.</title>
        <authorList>
            <person name="Besaury L."/>
        </authorList>
    </citation>
    <scope>NUCLEOTIDE SEQUENCE</scope>
    <source>
        <strain evidence="1">Arafor3</strain>
    </source>
</reference>
<name>A0ABT0KHL1_9GAMM</name>
<dbReference type="EMBL" id="JAGQDC010000021">
    <property type="protein sequence ID" value="MCL1031412.1"/>
    <property type="molecule type" value="Genomic_DNA"/>
</dbReference>
<dbReference type="RefSeq" id="WP_248947423.1">
    <property type="nucleotide sequence ID" value="NZ_CBCSGY010000016.1"/>
</dbReference>